<evidence type="ECO:0000259" key="2">
    <source>
        <dbReference type="Pfam" id="PF08239"/>
    </source>
</evidence>
<dbReference type="KEGG" id="cau:Caur_2971"/>
<dbReference type="Pfam" id="PF08239">
    <property type="entry name" value="SH3_3"/>
    <property type="match status" value="1"/>
</dbReference>
<evidence type="ECO:0000256" key="1">
    <source>
        <dbReference type="SAM" id="Phobius"/>
    </source>
</evidence>
<evidence type="ECO:0000313" key="3">
    <source>
        <dbReference type="EMBL" id="ABY36170.1"/>
    </source>
</evidence>
<protein>
    <submittedName>
        <fullName evidence="3">SH3 type 3 domain protein</fullName>
    </submittedName>
</protein>
<proteinExistence type="predicted"/>
<dbReference type="PATRIC" id="fig|324602.8.peg.3370"/>
<dbReference type="STRING" id="324602.Caur_2971"/>
<accession>A9WG16</accession>
<keyword evidence="1" id="KW-1133">Transmembrane helix</keyword>
<keyword evidence="1" id="KW-0812">Transmembrane</keyword>
<feature type="domain" description="SH3b" evidence="2">
    <location>
        <begin position="293"/>
        <end position="347"/>
    </location>
</feature>
<dbReference type="eggNOG" id="COG4991">
    <property type="taxonomic scope" value="Bacteria"/>
</dbReference>
<dbReference type="RefSeq" id="WP_012258823.1">
    <property type="nucleotide sequence ID" value="NC_010175.1"/>
</dbReference>
<keyword evidence="4" id="KW-1185">Reference proteome</keyword>
<dbReference type="Gene3D" id="2.30.30.40">
    <property type="entry name" value="SH3 Domains"/>
    <property type="match status" value="1"/>
</dbReference>
<organism evidence="3 4">
    <name type="scientific">Chloroflexus aurantiacus (strain ATCC 29366 / DSM 635 / J-10-fl)</name>
    <dbReference type="NCBI Taxonomy" id="324602"/>
    <lineage>
        <taxon>Bacteria</taxon>
        <taxon>Bacillati</taxon>
        <taxon>Chloroflexota</taxon>
        <taxon>Chloroflexia</taxon>
        <taxon>Chloroflexales</taxon>
        <taxon>Chloroflexineae</taxon>
        <taxon>Chloroflexaceae</taxon>
        <taxon>Chloroflexus</taxon>
    </lineage>
</organism>
<name>A9WG16_CHLAA</name>
<feature type="transmembrane region" description="Helical" evidence="1">
    <location>
        <begin position="197"/>
        <end position="218"/>
    </location>
</feature>
<reference evidence="4" key="1">
    <citation type="journal article" date="2011" name="BMC Genomics">
        <title>Complete genome sequence of the filamentous anoxygenic phototrophic bacterium Chloroflexus aurantiacus.</title>
        <authorList>
            <person name="Tang K.H."/>
            <person name="Barry K."/>
            <person name="Chertkov O."/>
            <person name="Dalin E."/>
            <person name="Han C.S."/>
            <person name="Hauser L.J."/>
            <person name="Honchak B.M."/>
            <person name="Karbach L.E."/>
            <person name="Land M.L."/>
            <person name="Lapidus A."/>
            <person name="Larimer F.W."/>
            <person name="Mikhailova N."/>
            <person name="Pitluck S."/>
            <person name="Pierson B.K."/>
            <person name="Blankenship R.E."/>
        </authorList>
    </citation>
    <scope>NUCLEOTIDE SEQUENCE [LARGE SCALE GENOMIC DNA]</scope>
    <source>
        <strain evidence="4">ATCC 29366 / DSM 635 / J-10-fl</strain>
    </source>
</reference>
<dbReference type="HOGENOM" id="CLU_796181_0_0_0"/>
<dbReference type="EMBL" id="CP000909">
    <property type="protein sequence ID" value="ABY36170.1"/>
    <property type="molecule type" value="Genomic_DNA"/>
</dbReference>
<dbReference type="Proteomes" id="UP000002008">
    <property type="component" value="Chromosome"/>
</dbReference>
<gene>
    <name evidence="3" type="ordered locus">Caur_2971</name>
</gene>
<dbReference type="AlphaFoldDB" id="A9WG16"/>
<keyword evidence="1" id="KW-0472">Membrane</keyword>
<dbReference type="EnsemblBacteria" id="ABY36170">
    <property type="protein sequence ID" value="ABY36170"/>
    <property type="gene ID" value="Caur_2971"/>
</dbReference>
<dbReference type="InterPro" id="IPR003646">
    <property type="entry name" value="SH3-like_bac-type"/>
</dbReference>
<evidence type="ECO:0000313" key="4">
    <source>
        <dbReference type="Proteomes" id="UP000002008"/>
    </source>
</evidence>
<dbReference type="InParanoid" id="A9WG16"/>
<sequence length="351" mass="37464">MTLAGDESTTVNPLTLMESAREKYTLARARREVPELALLSLHGAIEDTLRAHLLRIRSSAALGPFAGVLTAMQTLDQAPLSPEEVDAVQRLHRLRGRIARGEHLAVTGETLAAYQRLAVMLLPRYGVQVVPPAEPDRPRSTRPLQARTTLPDDEPVQVRLRDRHTQYDDARRIRALGDRGLSDPMARNERVPVVPGWIAPTLIIVSIFVIGMAVALFLQNPTPSVLPTVTVGGLSPVPTGQAPGLAPGETPITGQTPSPAFADVTPTTEAPPTAAPTGLAVGRRATVSSEIPALNVRVEPGTNAAVRVALAPGTEVEIIAGPVERDGLTWWQVRSAGIEGWCAGELLQPLP</sequence>